<name>A0A0D0N8E7_VARPD</name>
<protein>
    <submittedName>
        <fullName evidence="2">Uncharacterized protein</fullName>
    </submittedName>
</protein>
<dbReference type="AlphaFoldDB" id="A0A0D0N8E7"/>
<dbReference type="RefSeq" id="WP_042576739.1">
    <property type="nucleotide sequence ID" value="NZ_JXQQ01000001.1"/>
</dbReference>
<evidence type="ECO:0000313" key="3">
    <source>
        <dbReference type="Proteomes" id="UP000032067"/>
    </source>
</evidence>
<comment type="caution">
    <text evidence="2">The sequence shown here is derived from an EMBL/GenBank/DDBJ whole genome shotgun (WGS) entry which is preliminary data.</text>
</comment>
<sequence length="86" mass="9298">MPGWSSGPTSWPPRARPSSRRLQSEGLKRLGGPVVSVSWLAYAYNANLNLDLDPLNQKLGQIGQSLPPSIQSFIAATPRKADRKAA</sequence>
<dbReference type="OrthoDB" id="187483at2"/>
<accession>A0A0D0N8E7</accession>
<feature type="region of interest" description="Disordered" evidence="1">
    <location>
        <begin position="1"/>
        <end position="26"/>
    </location>
</feature>
<dbReference type="Proteomes" id="UP000032067">
    <property type="component" value="Unassembled WGS sequence"/>
</dbReference>
<evidence type="ECO:0000313" key="2">
    <source>
        <dbReference type="EMBL" id="KIQ37520.1"/>
    </source>
</evidence>
<proteinExistence type="predicted"/>
<organism evidence="2 3">
    <name type="scientific">Variovorax paradoxus</name>
    <dbReference type="NCBI Taxonomy" id="34073"/>
    <lineage>
        <taxon>Bacteria</taxon>
        <taxon>Pseudomonadati</taxon>
        <taxon>Pseudomonadota</taxon>
        <taxon>Betaproteobacteria</taxon>
        <taxon>Burkholderiales</taxon>
        <taxon>Comamonadaceae</taxon>
        <taxon>Variovorax</taxon>
    </lineage>
</organism>
<reference evidence="2 3" key="1">
    <citation type="submission" date="2014-12" db="EMBL/GenBank/DDBJ databases">
        <title>16Stimator: statistical estimation of ribosomal gene copy numbers from draft genome assemblies.</title>
        <authorList>
            <person name="Perisin M.A."/>
            <person name="Vetter M."/>
            <person name="Gilbert J.A."/>
            <person name="Bergelson J."/>
        </authorList>
    </citation>
    <scope>NUCLEOTIDE SEQUENCE [LARGE SCALE GENOMIC DNA]</scope>
    <source>
        <strain evidence="2 3">MEDvA23</strain>
    </source>
</reference>
<evidence type="ECO:0000256" key="1">
    <source>
        <dbReference type="SAM" id="MobiDB-lite"/>
    </source>
</evidence>
<gene>
    <name evidence="2" type="ORF">RT97_00055</name>
</gene>
<dbReference type="EMBL" id="JXQQ01000001">
    <property type="protein sequence ID" value="KIQ37520.1"/>
    <property type="molecule type" value="Genomic_DNA"/>
</dbReference>